<reference evidence="1" key="1">
    <citation type="submission" date="2021-05" db="EMBL/GenBank/DDBJ databases">
        <authorList>
            <person name="Scholz U."/>
            <person name="Mascher M."/>
            <person name="Fiebig A."/>
        </authorList>
    </citation>
    <scope>NUCLEOTIDE SEQUENCE [LARGE SCALE GENOMIC DNA]</scope>
</reference>
<proteinExistence type="predicted"/>
<evidence type="ECO:0000313" key="2">
    <source>
        <dbReference type="Proteomes" id="UP001732700"/>
    </source>
</evidence>
<reference evidence="1" key="2">
    <citation type="submission" date="2025-09" db="UniProtKB">
        <authorList>
            <consortium name="EnsemblPlants"/>
        </authorList>
    </citation>
    <scope>IDENTIFICATION</scope>
</reference>
<dbReference type="EnsemblPlants" id="AVESA.00010b.r2.1AG0075250.1">
    <property type="protein sequence ID" value="AVESA.00010b.r2.1AG0075250.1.CDS"/>
    <property type="gene ID" value="AVESA.00010b.r2.1AG0075250"/>
</dbReference>
<evidence type="ECO:0000313" key="1">
    <source>
        <dbReference type="EnsemblPlants" id="AVESA.00010b.r2.1AG0075250.1.CDS"/>
    </source>
</evidence>
<protein>
    <submittedName>
        <fullName evidence="1">Uncharacterized protein</fullName>
    </submittedName>
</protein>
<organism evidence="1 2">
    <name type="scientific">Avena sativa</name>
    <name type="common">Oat</name>
    <dbReference type="NCBI Taxonomy" id="4498"/>
    <lineage>
        <taxon>Eukaryota</taxon>
        <taxon>Viridiplantae</taxon>
        <taxon>Streptophyta</taxon>
        <taxon>Embryophyta</taxon>
        <taxon>Tracheophyta</taxon>
        <taxon>Spermatophyta</taxon>
        <taxon>Magnoliopsida</taxon>
        <taxon>Liliopsida</taxon>
        <taxon>Poales</taxon>
        <taxon>Poaceae</taxon>
        <taxon>BOP clade</taxon>
        <taxon>Pooideae</taxon>
        <taxon>Poodae</taxon>
        <taxon>Poeae</taxon>
        <taxon>Poeae Chloroplast Group 1 (Aveneae type)</taxon>
        <taxon>Aveninae</taxon>
        <taxon>Avena</taxon>
    </lineage>
</organism>
<accession>A0ACD5TKV1</accession>
<keyword evidence="2" id="KW-1185">Reference proteome</keyword>
<sequence length="569" mass="63164">MATMGAFRTFLLSYPEFLLAALCFLSLAALRLALRWRAAGTNVPVSWPVVGMLPFVLGNLGRLLDATTDALRDSGCAFEFRGPWLVGGDYLIICDPAAVHHCLAANFSRYDKGRDFAEMFDVAGDGLLVSESAPWARQRHVVATVFAAPAFRSFVVSTIQRHTAGLLLPFLDHAAAAGRAVELEDVFMRFSLDVSYAVVFAADLGSLSLEAADAPYPPFGQATRMAGEAVMFRHVVPARWWKLLRWLNVGIERRYAESKAVLDEFVYREIGKRKAGSPPLLGEGGDLLSMYMAWPRDPAMTDRQRDGFLRDAAVGYMFAAKDLVAAALTWFFYMVCTHPQVEAKILDELESLRSKSTSTSCGGRGKPAAAVFDGDTLRSASYLHAAVLEALRLHPPAPFEEKEAREDDVLPDGRTVTKGTRILFCIYAMGRIQGIWGKDCEEYRPERWLSGSGRVRHVPSYKFAAFNSGPRSCLGKDLGLTNLKIAAAAIIYNFQVELVDGHVVEPTDSVVLHTKNGLMIKNIIFYDFEYRACQYIVFHSITYLAHLIFDCARKYKNVIQSVCQYKIAQ</sequence>
<dbReference type="Proteomes" id="UP001732700">
    <property type="component" value="Chromosome 1A"/>
</dbReference>
<name>A0ACD5TKV1_AVESA</name>